<feature type="region of interest" description="Disordered" evidence="1">
    <location>
        <begin position="1"/>
        <end position="110"/>
    </location>
</feature>
<proteinExistence type="predicted"/>
<evidence type="ECO:0000313" key="3">
    <source>
        <dbReference type="Proteomes" id="UP001595923"/>
    </source>
</evidence>
<feature type="compositionally biased region" description="Pro residues" evidence="1">
    <location>
        <begin position="78"/>
        <end position="100"/>
    </location>
</feature>
<keyword evidence="3" id="KW-1185">Reference proteome</keyword>
<feature type="region of interest" description="Disordered" evidence="1">
    <location>
        <begin position="173"/>
        <end position="194"/>
    </location>
</feature>
<dbReference type="Proteomes" id="UP001595923">
    <property type="component" value="Unassembled WGS sequence"/>
</dbReference>
<organism evidence="2 3">
    <name type="scientific">Nocardiopsis mangrovi</name>
    <dbReference type="NCBI Taxonomy" id="1179818"/>
    <lineage>
        <taxon>Bacteria</taxon>
        <taxon>Bacillati</taxon>
        <taxon>Actinomycetota</taxon>
        <taxon>Actinomycetes</taxon>
        <taxon>Streptosporangiales</taxon>
        <taxon>Nocardiopsidaceae</taxon>
        <taxon>Nocardiopsis</taxon>
    </lineage>
</organism>
<dbReference type="EMBL" id="JBHSFQ010000025">
    <property type="protein sequence ID" value="MFC4564551.1"/>
    <property type="molecule type" value="Genomic_DNA"/>
</dbReference>
<gene>
    <name evidence="2" type="ORF">ACFO4E_22060</name>
</gene>
<evidence type="ECO:0000256" key="1">
    <source>
        <dbReference type="SAM" id="MobiDB-lite"/>
    </source>
</evidence>
<accession>A0ABV9E0D6</accession>
<feature type="compositionally biased region" description="Pro residues" evidence="1">
    <location>
        <begin position="52"/>
        <end position="70"/>
    </location>
</feature>
<dbReference type="RefSeq" id="WP_378577765.1">
    <property type="nucleotide sequence ID" value="NZ_JBHSFQ010000025.1"/>
</dbReference>
<sequence length="347" mass="35286">MAGGPPSFEPPPGPHGSGQPDPYGRNPAPGHGPVPPGPGAPGYGRPGYGPQPGAPLPPPQGGAFPGPPGGHPGFSGGPPGPPGGFPGPPGGPLPPGPGYPGYPGYPGGPPPRDPRRGWIVGGVAGGTAVALVIAGLLVWSLSGPGPAYTELAECDELLTGDLLAEIPGAEGADVEGDWITGEGEGSSEGADGSESDMWCSAFTDDSGEEPPVVNASFRLFPISTEEDDYAELQRQLDRLRRPIDRELDDGATSGDALTISDGFVADVEIRDLSVGEAGYAVDYSNVESDDFFEDRDGWAVAGFTTRNVMVSLVYEGTNGMRPAERLDAVSDAARLVEQSIGAVGRTA</sequence>
<name>A0ABV9E0D6_9ACTN</name>
<reference evidence="3" key="1">
    <citation type="journal article" date="2019" name="Int. J. Syst. Evol. Microbiol.">
        <title>The Global Catalogue of Microorganisms (GCM) 10K type strain sequencing project: providing services to taxonomists for standard genome sequencing and annotation.</title>
        <authorList>
            <consortium name="The Broad Institute Genomics Platform"/>
            <consortium name="The Broad Institute Genome Sequencing Center for Infectious Disease"/>
            <person name="Wu L."/>
            <person name="Ma J."/>
        </authorList>
    </citation>
    <scope>NUCLEOTIDE SEQUENCE [LARGE SCALE GENOMIC DNA]</scope>
    <source>
        <strain evidence="3">XZYJ18</strain>
    </source>
</reference>
<protein>
    <submittedName>
        <fullName evidence="2">Uncharacterized protein</fullName>
    </submittedName>
</protein>
<evidence type="ECO:0000313" key="2">
    <source>
        <dbReference type="EMBL" id="MFC4564551.1"/>
    </source>
</evidence>
<feature type="compositionally biased region" description="Pro residues" evidence="1">
    <location>
        <begin position="30"/>
        <end position="39"/>
    </location>
</feature>
<comment type="caution">
    <text evidence="2">The sequence shown here is derived from an EMBL/GenBank/DDBJ whole genome shotgun (WGS) entry which is preliminary data.</text>
</comment>